<dbReference type="InterPro" id="IPR016181">
    <property type="entry name" value="Acyl_CoA_acyltransferase"/>
</dbReference>
<reference evidence="5 6" key="1">
    <citation type="journal article" date="2012" name="J. Bacteriol.">
        <title>Complete genome sequence of a thermophilic methanogen, Methanocella conradii HZ254, isolated from Chinese rice field soil.</title>
        <authorList>
            <person name="Lu Z."/>
            <person name="Lu Y."/>
        </authorList>
    </citation>
    <scope>NUCLEOTIDE SEQUENCE [LARGE SCALE GENOMIC DNA]</scope>
    <source>
        <strain evidence="6">DSM 24694 / JCM 17849 / CGMCC 1.5162 / HZ254</strain>
    </source>
</reference>
<evidence type="ECO:0000256" key="3">
    <source>
        <dbReference type="ARBA" id="ARBA00024025"/>
    </source>
</evidence>
<dbReference type="AlphaFoldDB" id="H8I7P7"/>
<evidence type="ECO:0000313" key="5">
    <source>
        <dbReference type="EMBL" id="AFC99882.1"/>
    </source>
</evidence>
<dbReference type="InterPro" id="IPR044542">
    <property type="entry name" value="NAA30-like"/>
</dbReference>
<keyword evidence="1 5" id="KW-0808">Transferase</keyword>
<dbReference type="GO" id="GO:0004596">
    <property type="term" value="F:protein-N-terminal amino-acid acetyltransferase activity"/>
    <property type="evidence" value="ECO:0007669"/>
    <property type="project" value="InterPro"/>
</dbReference>
<dbReference type="InterPro" id="IPR000182">
    <property type="entry name" value="GNAT_dom"/>
</dbReference>
<evidence type="ECO:0000256" key="1">
    <source>
        <dbReference type="ARBA" id="ARBA00022679"/>
    </source>
</evidence>
<dbReference type="OrthoDB" id="43754at2157"/>
<dbReference type="eggNOG" id="arCOG00833">
    <property type="taxonomic scope" value="Archaea"/>
</dbReference>
<dbReference type="GO" id="GO:0031417">
    <property type="term" value="C:NatC complex"/>
    <property type="evidence" value="ECO:0007669"/>
    <property type="project" value="TreeGrafter"/>
</dbReference>
<dbReference type="PROSITE" id="PS51186">
    <property type="entry name" value="GNAT"/>
    <property type="match status" value="1"/>
</dbReference>
<evidence type="ECO:0000256" key="2">
    <source>
        <dbReference type="ARBA" id="ARBA00023315"/>
    </source>
</evidence>
<dbReference type="PANTHER" id="PTHR45896">
    <property type="entry name" value="N-ALPHA-ACETYLTRANSFERASE 30"/>
    <property type="match status" value="1"/>
</dbReference>
<dbReference type="STRING" id="1041930.Mtc_1126"/>
<name>H8I7P7_METCZ</name>
<sequence>MRGHLNQATCGIHVRPATEGDVESMYALEQMCFDVEAFSAHQLQYLINAKTAYSFVAEYDDAFAGFIIGLTNRNRFGKYGRIYTLDVDYRFRRRGIATILLKTLMERLRQAGCTNCFLEVKVDNDKAVTLYEKMGFERSRIVPNYYSDGVHALKMKKTL</sequence>
<dbReference type="EMBL" id="CP003243">
    <property type="protein sequence ID" value="AFC99882.1"/>
    <property type="molecule type" value="Genomic_DNA"/>
</dbReference>
<accession>H8I7P7</accession>
<proteinExistence type="inferred from homology"/>
<feature type="domain" description="N-acetyltransferase" evidence="4">
    <location>
        <begin position="12"/>
        <end position="159"/>
    </location>
</feature>
<organism evidence="5 6">
    <name type="scientific">Methanocella conradii (strain DSM 24694 / JCM 17849 / CGMCC 1.5162 / HZ254)</name>
    <dbReference type="NCBI Taxonomy" id="1041930"/>
    <lineage>
        <taxon>Archaea</taxon>
        <taxon>Methanobacteriati</taxon>
        <taxon>Methanobacteriota</taxon>
        <taxon>Stenosarchaea group</taxon>
        <taxon>Methanomicrobia</taxon>
        <taxon>Methanocellales</taxon>
        <taxon>Methanocellaceae</taxon>
        <taxon>Methanocella</taxon>
    </lineage>
</organism>
<dbReference type="SUPFAM" id="SSF55729">
    <property type="entry name" value="Acyl-CoA N-acyltransferases (Nat)"/>
    <property type="match status" value="1"/>
</dbReference>
<protein>
    <submittedName>
        <fullName evidence="5">Acetyltransferase</fullName>
        <ecNumber evidence="5">2.3.1.128</ecNumber>
    </submittedName>
</protein>
<dbReference type="Proteomes" id="UP000005233">
    <property type="component" value="Chromosome"/>
</dbReference>
<dbReference type="PANTHER" id="PTHR45896:SF1">
    <property type="entry name" value="N-ALPHA-ACETYLTRANSFERASE 30"/>
    <property type="match status" value="1"/>
</dbReference>
<dbReference type="HOGENOM" id="CLU_013985_23_0_2"/>
<keyword evidence="2 5" id="KW-0012">Acyltransferase</keyword>
<dbReference type="KEGG" id="mez:Mtc_1126"/>
<dbReference type="Pfam" id="PF00583">
    <property type="entry name" value="Acetyltransf_1"/>
    <property type="match status" value="1"/>
</dbReference>
<evidence type="ECO:0000313" key="6">
    <source>
        <dbReference type="Proteomes" id="UP000005233"/>
    </source>
</evidence>
<evidence type="ECO:0000259" key="4">
    <source>
        <dbReference type="PROSITE" id="PS51186"/>
    </source>
</evidence>
<keyword evidence="6" id="KW-1185">Reference proteome</keyword>
<dbReference type="Gene3D" id="3.40.630.30">
    <property type="match status" value="1"/>
</dbReference>
<dbReference type="InterPro" id="IPR017255">
    <property type="entry name" value="AcTrfase_GNAT_prd"/>
</dbReference>
<comment type="similarity">
    <text evidence="3">Belongs to the acetyltransferase family. MAK3 subfamily.</text>
</comment>
<gene>
    <name evidence="5" type="ordered locus">Mtc_1126</name>
</gene>
<dbReference type="PIRSF" id="PIRSF037663">
    <property type="entry name" value="Acetyltransf_GNAT_prd"/>
    <property type="match status" value="1"/>
</dbReference>
<dbReference type="EC" id="2.3.1.128" evidence="5"/>
<dbReference type="CDD" id="cd04301">
    <property type="entry name" value="NAT_SF"/>
    <property type="match status" value="1"/>
</dbReference>